<evidence type="ECO:0000313" key="1">
    <source>
        <dbReference type="EMBL" id="ABN70277.1"/>
    </source>
</evidence>
<reference evidence="1 2" key="2">
    <citation type="journal article" date="2009" name="Stand. Genomic Sci.">
        <title>Complete genome sequence of Staphylothermus marinus Stetter and Fiala 1986 type strain F1.</title>
        <authorList>
            <person name="Anderson I.J."/>
            <person name="Sun H."/>
            <person name="Lapidus A."/>
            <person name="Copeland A."/>
            <person name="Glavina Del Rio T."/>
            <person name="Tice H."/>
            <person name="Dalin E."/>
            <person name="Lucas S."/>
            <person name="Barry K."/>
            <person name="Land M."/>
            <person name="Richardson P."/>
            <person name="Huber H."/>
            <person name="Kyrpides N.C."/>
        </authorList>
    </citation>
    <scope>NUCLEOTIDE SEQUENCE [LARGE SCALE GENOMIC DNA]</scope>
    <source>
        <strain evidence="2">ATCC 43588 / DSM 3639 / JCM 9404 / F1</strain>
    </source>
</reference>
<dbReference type="eggNOG" id="arCOG12430">
    <property type="taxonomic scope" value="Archaea"/>
</dbReference>
<dbReference type="STRING" id="399550.Smar_1182"/>
<gene>
    <name evidence="1" type="ordered locus">Smar_1182</name>
</gene>
<dbReference type="OrthoDB" id="376853at2157"/>
<name>A3DNR7_STAMF</name>
<protein>
    <submittedName>
        <fullName evidence="1">Uncharacterized protein</fullName>
    </submittedName>
</protein>
<dbReference type="EMBL" id="CP000575">
    <property type="protein sequence ID" value="ABN70277.1"/>
    <property type="molecule type" value="Genomic_DNA"/>
</dbReference>
<dbReference type="HOGENOM" id="CLU_707169_0_0_2"/>
<accession>A3DNR7</accession>
<dbReference type="GeneID" id="4907405"/>
<proteinExistence type="predicted"/>
<dbReference type="RefSeq" id="WP_011839468.1">
    <property type="nucleotide sequence ID" value="NC_009033.1"/>
</dbReference>
<evidence type="ECO:0000313" key="2">
    <source>
        <dbReference type="Proteomes" id="UP000000254"/>
    </source>
</evidence>
<keyword evidence="2" id="KW-1185">Reference proteome</keyword>
<dbReference type="AlphaFoldDB" id="A3DNR7"/>
<dbReference type="KEGG" id="smr:Smar_1182"/>
<organism evidence="1 2">
    <name type="scientific">Staphylothermus marinus (strain ATCC 43588 / DSM 3639 / JCM 9404 / F1)</name>
    <dbReference type="NCBI Taxonomy" id="399550"/>
    <lineage>
        <taxon>Archaea</taxon>
        <taxon>Thermoproteota</taxon>
        <taxon>Thermoprotei</taxon>
        <taxon>Desulfurococcales</taxon>
        <taxon>Desulfurococcaceae</taxon>
        <taxon>Staphylothermus</taxon>
    </lineage>
</organism>
<reference evidence="2" key="1">
    <citation type="journal article" date="2009" name="BMC Genomics">
        <title>The complete genome sequence of Staphylothermus marinus reveals differences in sulfur metabolism among heterotrophic Crenarchaeota.</title>
        <authorList>
            <person name="Anderson I.J."/>
            <person name="Dharmarajan L."/>
            <person name="Rodriguez J."/>
            <person name="Hooper S."/>
            <person name="Porat I."/>
            <person name="Ulrich L.E."/>
            <person name="Elkins J.G."/>
            <person name="Mavromatis K."/>
            <person name="Sun H."/>
            <person name="Land M."/>
            <person name="Lapidus A."/>
            <person name="Lucas S."/>
            <person name="Barry K."/>
            <person name="Huber H."/>
            <person name="Zhulin I.B."/>
            <person name="Whitman W.B."/>
            <person name="Mukhopadhyay B."/>
            <person name="Woese C."/>
            <person name="Bristow J."/>
            <person name="Kyrpides N."/>
        </authorList>
    </citation>
    <scope>NUCLEOTIDE SEQUENCE [LARGE SCALE GENOMIC DNA]</scope>
    <source>
        <strain evidence="2">ATCC 43588 / DSM 3639 / JCM 9404 / F1</strain>
    </source>
</reference>
<dbReference type="Proteomes" id="UP000000254">
    <property type="component" value="Chromosome"/>
</dbReference>
<sequence length="390" mass="46899">MRIRSKETRIIKNLKKIFSNKKTIELVNALTRVRKLGYYSYVGREIGYDPYKLSKIVGRFYNNNIEFTAVIDYSKIGLDILLVFVEKHIVKFHELPFIEWIKSYGLTKDIFGTYIQYYIPFEYSKELVHSILEELKKKVDQKHVYYYYFDTNIRRQPKLTLNIDRHPLITGYNFNKLKEMMEIFMENKYVIKTSTTEHSKPHDIIDLMLIKEFEKNAFTTIYDLADKLSIPVRILNRHLNNHVLRFSLIKGIYMKTGIFVRYFGDPLVIIVKAKNYNLYRALILLFENLENLIGISYSVNSNEEISRAKYVIQAIMFETLGRKDDIYYFLLSLLNDGYIEEIKTLRFILKSFRKFTIPYQNFLQEKRNWDLDTEKTHKLFKRRFIYKSPF</sequence>